<dbReference type="InterPro" id="IPR036770">
    <property type="entry name" value="Ankyrin_rpt-contain_sf"/>
</dbReference>
<accession>A0A656HJB1</accession>
<dbReference type="RefSeq" id="WP_002710866.1">
    <property type="nucleotide sequence ID" value="NZ_JH651384.1"/>
</dbReference>
<dbReference type="AlphaFoldDB" id="A0A656HJB1"/>
<dbReference type="SUPFAM" id="SSF48403">
    <property type="entry name" value="Ankyrin repeat"/>
    <property type="match status" value="1"/>
</dbReference>
<dbReference type="OrthoDB" id="5625337at2"/>
<feature type="signal peptide" evidence="4">
    <location>
        <begin position="1"/>
        <end position="20"/>
    </location>
</feature>
<evidence type="ECO:0000256" key="1">
    <source>
        <dbReference type="ARBA" id="ARBA00022737"/>
    </source>
</evidence>
<reference evidence="6" key="1">
    <citation type="journal article" date="2011" name="Stand. Genomic Sci.">
        <title>Genome sequence of the filamentous, gliding Thiothrix nivea neotype strain (JP2(T)).</title>
        <authorList>
            <person name="Lapidus A."/>
            <person name="Nolan M."/>
            <person name="Lucas S."/>
            <person name="Glavina Del Rio T."/>
            <person name="Tice H."/>
            <person name="Cheng J.F."/>
            <person name="Tapia R."/>
            <person name="Han C."/>
            <person name="Goodwin L."/>
            <person name="Pitluck S."/>
            <person name="Liolios K."/>
            <person name="Pagani I."/>
            <person name="Ivanova N."/>
            <person name="Huntemann M."/>
            <person name="Mavromatis K."/>
            <person name="Mikhailova N."/>
            <person name="Pati A."/>
            <person name="Chen A."/>
            <person name="Palaniappan K."/>
            <person name="Land M."/>
            <person name="Brambilla E.M."/>
            <person name="Rohde M."/>
            <person name="Abt B."/>
            <person name="Verbarg S."/>
            <person name="Goker M."/>
            <person name="Bristow J."/>
            <person name="Eisen J.A."/>
            <person name="Markowitz V."/>
            <person name="Hugenholtz P."/>
            <person name="Kyrpides N.C."/>
            <person name="Klenk H.P."/>
            <person name="Woyke T."/>
        </authorList>
    </citation>
    <scope>NUCLEOTIDE SEQUENCE [LARGE SCALE GENOMIC DNA]</scope>
    <source>
        <strain evidence="6">ATCC 35100 / DSM 5205 / JP2</strain>
    </source>
</reference>
<evidence type="ECO:0000256" key="2">
    <source>
        <dbReference type="ARBA" id="ARBA00023043"/>
    </source>
</evidence>
<dbReference type="PANTHER" id="PTHR24198:SF165">
    <property type="entry name" value="ANKYRIN REPEAT-CONTAINING PROTEIN-RELATED"/>
    <property type="match status" value="1"/>
</dbReference>
<feature type="chain" id="PRO_5025022943" evidence="4">
    <location>
        <begin position="21"/>
        <end position="174"/>
    </location>
</feature>
<proteinExistence type="predicted"/>
<keyword evidence="4" id="KW-0732">Signal</keyword>
<dbReference type="PROSITE" id="PS50297">
    <property type="entry name" value="ANK_REP_REGION"/>
    <property type="match status" value="1"/>
</dbReference>
<gene>
    <name evidence="5" type="ORF">Thini_4542</name>
</gene>
<dbReference type="InterPro" id="IPR002110">
    <property type="entry name" value="Ankyrin_rpt"/>
</dbReference>
<organism evidence="5 6">
    <name type="scientific">Thiothrix nivea (strain ATCC 35100 / DSM 5205 / JP2)</name>
    <dbReference type="NCBI Taxonomy" id="870187"/>
    <lineage>
        <taxon>Bacteria</taxon>
        <taxon>Pseudomonadati</taxon>
        <taxon>Pseudomonadota</taxon>
        <taxon>Gammaproteobacteria</taxon>
        <taxon>Thiotrichales</taxon>
        <taxon>Thiotrichaceae</taxon>
        <taxon>Thiothrix</taxon>
    </lineage>
</organism>
<feature type="repeat" description="ANK" evidence="3">
    <location>
        <begin position="118"/>
        <end position="150"/>
    </location>
</feature>
<protein>
    <submittedName>
        <fullName evidence="5">Ankyrin</fullName>
    </submittedName>
</protein>
<dbReference type="PROSITE" id="PS50088">
    <property type="entry name" value="ANK_REPEAT"/>
    <property type="match status" value="1"/>
</dbReference>
<dbReference type="Proteomes" id="UP000005317">
    <property type="component" value="Unassembled WGS sequence"/>
</dbReference>
<evidence type="ECO:0000313" key="6">
    <source>
        <dbReference type="Proteomes" id="UP000005317"/>
    </source>
</evidence>
<dbReference type="Gene3D" id="1.25.40.20">
    <property type="entry name" value="Ankyrin repeat-containing domain"/>
    <property type="match status" value="2"/>
</dbReference>
<evidence type="ECO:0000313" key="5">
    <source>
        <dbReference type="EMBL" id="EIJ37008.1"/>
    </source>
</evidence>
<dbReference type="Pfam" id="PF12796">
    <property type="entry name" value="Ank_2"/>
    <property type="match status" value="1"/>
</dbReference>
<sequence length="174" mass="18905" precursor="true">MKILFKFIISSILLIPIAHADNQPQPNPLVQAVLENNPQKILKLLKVGQDVNQLAGNGEPILCAASMMGKYEAAKILIDEGAELKDSCLILAVANGNANIVSLFLNNKKSPNTLVNKNGDSLLHMAVHANYLDVTNILLKHGAKKDIKNDAGLTPSDLISQERKILDQLDILLK</sequence>
<evidence type="ECO:0000256" key="4">
    <source>
        <dbReference type="SAM" id="SignalP"/>
    </source>
</evidence>
<dbReference type="PANTHER" id="PTHR24198">
    <property type="entry name" value="ANKYRIN REPEAT AND PROTEIN KINASE DOMAIN-CONTAINING PROTEIN"/>
    <property type="match status" value="1"/>
</dbReference>
<keyword evidence="2 3" id="KW-0040">ANK repeat</keyword>
<dbReference type="SMART" id="SM00248">
    <property type="entry name" value="ANK"/>
    <property type="match status" value="4"/>
</dbReference>
<evidence type="ECO:0000256" key="3">
    <source>
        <dbReference type="PROSITE-ProRule" id="PRU00023"/>
    </source>
</evidence>
<keyword evidence="1" id="KW-0677">Repeat</keyword>
<name>A0A656HJB1_THINJ</name>
<keyword evidence="6" id="KW-1185">Reference proteome</keyword>
<dbReference type="EMBL" id="JH651384">
    <property type="protein sequence ID" value="EIJ37008.1"/>
    <property type="molecule type" value="Genomic_DNA"/>
</dbReference>